<dbReference type="AlphaFoldDB" id="R8CIK1"/>
<dbReference type="EMBL" id="AHDZ01000070">
    <property type="protein sequence ID" value="EOO11417.1"/>
    <property type="molecule type" value="Genomic_DNA"/>
</dbReference>
<comment type="caution">
    <text evidence="1">The sequence shown here is derived from an EMBL/GenBank/DDBJ whole genome shotgun (WGS) entry which is preliminary data.</text>
</comment>
<name>R8CIK1_BACCE</name>
<protein>
    <submittedName>
        <fullName evidence="1">Uncharacterized protein</fullName>
    </submittedName>
</protein>
<organism evidence="1 2">
    <name type="scientific">Bacillus cereus HuA3-9</name>
    <dbReference type="NCBI Taxonomy" id="1053205"/>
    <lineage>
        <taxon>Bacteria</taxon>
        <taxon>Bacillati</taxon>
        <taxon>Bacillota</taxon>
        <taxon>Bacilli</taxon>
        <taxon>Bacillales</taxon>
        <taxon>Bacillaceae</taxon>
        <taxon>Bacillus</taxon>
        <taxon>Bacillus cereus group</taxon>
    </lineage>
</organism>
<proteinExistence type="predicted"/>
<gene>
    <name evidence="1" type="ORF">IGA_05680</name>
</gene>
<reference evidence="1 2" key="1">
    <citation type="submission" date="2012-12" db="EMBL/GenBank/DDBJ databases">
        <title>The Genome Sequence of Bacillus cereus HuA3-9.</title>
        <authorList>
            <consortium name="The Broad Institute Genome Sequencing Platform"/>
            <consortium name="The Broad Institute Genome Sequencing Center for Infectious Disease"/>
            <person name="Feldgarden M."/>
            <person name="Van der Auwera G.A."/>
            <person name="Mahillon J."/>
            <person name="Duprez V."/>
            <person name="Timmery S."/>
            <person name="Mattelet C."/>
            <person name="Dierick K."/>
            <person name="Sun M."/>
            <person name="Yu Z."/>
            <person name="Zhu L."/>
            <person name="Hu X."/>
            <person name="Shank E.B."/>
            <person name="Swiecicka I."/>
            <person name="Hansen B.M."/>
            <person name="Andrup L."/>
            <person name="Walker B."/>
            <person name="Young S.K."/>
            <person name="Zeng Q."/>
            <person name="Gargeya S."/>
            <person name="Fitzgerald M."/>
            <person name="Haas B."/>
            <person name="Abouelleil A."/>
            <person name="Alvarado L."/>
            <person name="Arachchi H.M."/>
            <person name="Berlin A.M."/>
            <person name="Chapman S.B."/>
            <person name="Dewar J."/>
            <person name="Goldberg J."/>
            <person name="Griggs A."/>
            <person name="Gujja S."/>
            <person name="Hansen M."/>
            <person name="Howarth C."/>
            <person name="Imamovic A."/>
            <person name="Larimer J."/>
            <person name="McCowan C."/>
            <person name="Murphy C."/>
            <person name="Neiman D."/>
            <person name="Pearson M."/>
            <person name="Priest M."/>
            <person name="Roberts A."/>
            <person name="Saif S."/>
            <person name="Shea T."/>
            <person name="Sisk P."/>
            <person name="Sykes S."/>
            <person name="Wortman J."/>
            <person name="Nusbaum C."/>
            <person name="Birren B."/>
        </authorList>
    </citation>
    <scope>NUCLEOTIDE SEQUENCE [LARGE SCALE GENOMIC DNA]</scope>
    <source>
        <strain evidence="1 2">HuA3-9</strain>
    </source>
</reference>
<dbReference type="HOGENOM" id="CLU_3040107_0_0_9"/>
<evidence type="ECO:0000313" key="2">
    <source>
        <dbReference type="Proteomes" id="UP000014003"/>
    </source>
</evidence>
<sequence length="54" mass="6669">MGMRKCKWCHDWYNQKETEVYCWSCRELGNDKKDRELEAEYNEKEGDKLYEVNS</sequence>
<evidence type="ECO:0000313" key="1">
    <source>
        <dbReference type="EMBL" id="EOO11417.1"/>
    </source>
</evidence>
<dbReference type="RefSeq" id="WP_016094913.1">
    <property type="nucleotide sequence ID" value="NZ_KB976126.1"/>
</dbReference>
<dbReference type="Proteomes" id="UP000014003">
    <property type="component" value="Unassembled WGS sequence"/>
</dbReference>
<dbReference type="PATRIC" id="fig|1053205.3.peg.5736"/>
<accession>R8CIK1</accession>